<dbReference type="EMBL" id="OY288114">
    <property type="protein sequence ID" value="CAJ0888777.1"/>
    <property type="molecule type" value="Genomic_DNA"/>
</dbReference>
<sequence>MWVRDIVDLLWDTLRYRRLKAKLMQSAACEGLQKLLQMLDDDSTFRESRAYILAARWARRDPKAVTEVNDLLKQAGLDQEAIAAQTLAVKLDVFSQLERMIMQTEARRNAIFREVDRRREALARRLREATAAIDGEFTEIAPVRPGRRGMRPSARTRANRRNARASTGPRTPTGKARVAQNALRHGLAVPVSLDPHLADAMNELAPVIAGEGADAARLERARGASPRRKLIDVLRVRQARYALLADPEARRAPLDETKVFRDCMRSLRGRGALARLEAARALLLGWAGASAGRAAHARRGFRGLGVVT</sequence>
<name>A0AA48M2U1_9ZZZZ</name>
<reference evidence="2" key="1">
    <citation type="submission" date="2023-07" db="EMBL/GenBank/DDBJ databases">
        <authorList>
            <person name="Pelsma A.J. K."/>
        </authorList>
    </citation>
    <scope>NUCLEOTIDE SEQUENCE</scope>
</reference>
<accession>A0AA48M2U1</accession>
<dbReference type="AlphaFoldDB" id="A0AA48M2U1"/>
<feature type="region of interest" description="Disordered" evidence="1">
    <location>
        <begin position="143"/>
        <end position="175"/>
    </location>
</feature>
<evidence type="ECO:0000313" key="2">
    <source>
        <dbReference type="EMBL" id="CAJ0888777.1"/>
    </source>
</evidence>
<protein>
    <submittedName>
        <fullName evidence="2">Uncharacterized protein</fullName>
    </submittedName>
</protein>
<proteinExistence type="predicted"/>
<gene>
    <name evidence="2" type="ORF">AMST5_03906</name>
</gene>
<evidence type="ECO:0000256" key="1">
    <source>
        <dbReference type="SAM" id="MobiDB-lite"/>
    </source>
</evidence>
<organism evidence="2">
    <name type="scientific">freshwater sediment metagenome</name>
    <dbReference type="NCBI Taxonomy" id="556182"/>
    <lineage>
        <taxon>unclassified sequences</taxon>
        <taxon>metagenomes</taxon>
        <taxon>ecological metagenomes</taxon>
    </lineage>
</organism>